<dbReference type="Proteomes" id="UP000537775">
    <property type="component" value="Unassembled WGS sequence"/>
</dbReference>
<dbReference type="SUPFAM" id="SSF52402">
    <property type="entry name" value="Adenine nucleotide alpha hydrolases-like"/>
    <property type="match status" value="1"/>
</dbReference>
<reference evidence="3 4" key="1">
    <citation type="submission" date="2020-08" db="EMBL/GenBank/DDBJ databases">
        <title>Sequencing the genomes of 1000 actinobacteria strains.</title>
        <authorList>
            <person name="Klenk H.-P."/>
        </authorList>
    </citation>
    <scope>NUCLEOTIDE SEQUENCE [LARGE SCALE GENOMIC DNA]</scope>
    <source>
        <strain evidence="3 4">DSM 12511</strain>
    </source>
</reference>
<comment type="caution">
    <text evidence="3">The sequence shown here is derived from an EMBL/GenBank/DDBJ whole genome shotgun (WGS) entry which is preliminary data.</text>
</comment>
<gene>
    <name evidence="3" type="ORF">HD594_002367</name>
</gene>
<keyword evidence="4" id="KW-1185">Reference proteome</keyword>
<evidence type="ECO:0000259" key="2">
    <source>
        <dbReference type="Pfam" id="PF00582"/>
    </source>
</evidence>
<feature type="domain" description="UspA" evidence="2">
    <location>
        <begin position="2"/>
        <end position="137"/>
    </location>
</feature>
<dbReference type="AlphaFoldDB" id="A0A7X0FR86"/>
<name>A0A7X0FR86_9MICO</name>
<organism evidence="3 4">
    <name type="scientific">Microbacterium thalassium</name>
    <dbReference type="NCBI Taxonomy" id="362649"/>
    <lineage>
        <taxon>Bacteria</taxon>
        <taxon>Bacillati</taxon>
        <taxon>Actinomycetota</taxon>
        <taxon>Actinomycetes</taxon>
        <taxon>Micrococcales</taxon>
        <taxon>Microbacteriaceae</taxon>
        <taxon>Microbacterium</taxon>
    </lineage>
</organism>
<dbReference type="Pfam" id="PF00582">
    <property type="entry name" value="Usp"/>
    <property type="match status" value="1"/>
</dbReference>
<evidence type="ECO:0000313" key="3">
    <source>
        <dbReference type="EMBL" id="MBB6392054.1"/>
    </source>
</evidence>
<comment type="similarity">
    <text evidence="1">Belongs to the universal stress protein A family.</text>
</comment>
<dbReference type="InterPro" id="IPR014729">
    <property type="entry name" value="Rossmann-like_a/b/a_fold"/>
</dbReference>
<dbReference type="CDD" id="cd00293">
    <property type="entry name" value="USP-like"/>
    <property type="match status" value="1"/>
</dbReference>
<dbReference type="PANTHER" id="PTHR46268:SF6">
    <property type="entry name" value="UNIVERSAL STRESS PROTEIN UP12"/>
    <property type="match status" value="1"/>
</dbReference>
<sequence length="140" mass="14702">MTTILVAVHDSTAAFEAADAAIALAERVGARLRAVAVVDPEPVTGGPHPTTAIVHLESGADAALRHVLRVAAEANVPATTHRRHGRIAREILAEARECAADLVVMAVVDRPGHAIPRVGSHTMRVLEHAEVPVVVVPPRL</sequence>
<dbReference type="Gene3D" id="3.40.50.620">
    <property type="entry name" value="HUPs"/>
    <property type="match status" value="1"/>
</dbReference>
<dbReference type="EMBL" id="JACHML010000001">
    <property type="protein sequence ID" value="MBB6392054.1"/>
    <property type="molecule type" value="Genomic_DNA"/>
</dbReference>
<evidence type="ECO:0000313" key="4">
    <source>
        <dbReference type="Proteomes" id="UP000537775"/>
    </source>
</evidence>
<proteinExistence type="inferred from homology"/>
<accession>A0A7X0FR86</accession>
<evidence type="ECO:0000256" key="1">
    <source>
        <dbReference type="ARBA" id="ARBA00008791"/>
    </source>
</evidence>
<dbReference type="RefSeq" id="WP_184751156.1">
    <property type="nucleotide sequence ID" value="NZ_BAAAJR010000009.1"/>
</dbReference>
<dbReference type="PANTHER" id="PTHR46268">
    <property type="entry name" value="STRESS RESPONSE PROTEIN NHAX"/>
    <property type="match status" value="1"/>
</dbReference>
<dbReference type="InterPro" id="IPR006016">
    <property type="entry name" value="UspA"/>
</dbReference>
<protein>
    <submittedName>
        <fullName evidence="3">Nucleotide-binding universal stress UspA family protein</fullName>
    </submittedName>
</protein>